<organism evidence="4 6">
    <name type="scientific">Alkalihalobacillus alcalophilus ATCC 27647 = CGMCC 1.3604</name>
    <dbReference type="NCBI Taxonomy" id="1218173"/>
    <lineage>
        <taxon>Bacteria</taxon>
        <taxon>Bacillati</taxon>
        <taxon>Bacillota</taxon>
        <taxon>Bacilli</taxon>
        <taxon>Bacillales</taxon>
        <taxon>Bacillaceae</taxon>
        <taxon>Alkalihalobacillus</taxon>
    </lineage>
</organism>
<keyword evidence="6" id="KW-1185">Reference proteome</keyword>
<dbReference type="Proteomes" id="UP000297014">
    <property type="component" value="Unassembled WGS sequence"/>
</dbReference>
<reference evidence="4 6" key="1">
    <citation type="journal article" date="2014" name="Genome Announc.">
        <title>Draft Genome Sequence of Bacillus alcalophilus AV1934, a Classic Alkaliphile Isolated from Human Feces in 1934.</title>
        <authorList>
            <person name="Attie O."/>
            <person name="Jayaprakash A."/>
            <person name="Shah H."/>
            <person name="Paulsen I.T."/>
            <person name="Morino M."/>
            <person name="Takahashi Y."/>
            <person name="Narumi I."/>
            <person name="Sachidanandam R."/>
            <person name="Satoh K."/>
            <person name="Ito M."/>
            <person name="Krulwich T.A."/>
        </authorList>
    </citation>
    <scope>NUCLEOTIDE SEQUENCE [LARGE SCALE GENOMIC DNA]</scope>
    <source>
        <strain evidence="4 6">AV1934</strain>
    </source>
</reference>
<dbReference type="EMBL" id="ALPT02000014">
    <property type="protein sequence ID" value="KGA98197.1"/>
    <property type="molecule type" value="Genomic_DNA"/>
</dbReference>
<dbReference type="InterPro" id="IPR036291">
    <property type="entry name" value="NAD(P)-bd_dom_sf"/>
</dbReference>
<dbReference type="eggNOG" id="COG4221">
    <property type="taxonomic scope" value="Bacteria"/>
</dbReference>
<dbReference type="OrthoDB" id="9775296at2"/>
<comment type="caution">
    <text evidence="4">The sequence shown here is derived from an EMBL/GenBank/DDBJ whole genome shotgun (WGS) entry which is preliminary data.</text>
</comment>
<accession>A0A094YXE6</accession>
<evidence type="ECO:0000256" key="2">
    <source>
        <dbReference type="ARBA" id="ARBA00023002"/>
    </source>
</evidence>
<dbReference type="PRINTS" id="PR00081">
    <property type="entry name" value="GDHRDH"/>
</dbReference>
<dbReference type="RefSeq" id="WP_003322664.1">
    <property type="nucleotide sequence ID" value="NZ_ALPT02000014.1"/>
</dbReference>
<sequence>MKLALVTGANSGFGFLITIELLKQGYTVVATMRKLENRLELVEQAHQLRIEEHLHIKKMDVTNHQEVKKVAEELTDTFGQIDLLINNAGYCQAGFLNDLELDEWKEQFNVNVTGAFLVTKELLPLLKKSAPAKIINISSVSGFIAFPGLSAYCSSKYALEGFSESLRVELLSEQIYVSLIAPGSYQTRIWEKSLKDAEKYNLDHSPFKAKVINQAKEASANAGDPNEVVQLIMKVSQKKKPKLRYPVGNGIGLLYYLKRLLPYALMEKLILMKVKAGN</sequence>
<dbReference type="NCBIfam" id="NF005372">
    <property type="entry name" value="PRK06914.1"/>
    <property type="match status" value="1"/>
</dbReference>
<comment type="similarity">
    <text evidence="1 3">Belongs to the short-chain dehydrogenases/reductases (SDR) family.</text>
</comment>
<dbReference type="SUPFAM" id="SSF51735">
    <property type="entry name" value="NAD(P)-binding Rossmann-fold domains"/>
    <property type="match status" value="1"/>
</dbReference>
<evidence type="ECO:0000313" key="7">
    <source>
        <dbReference type="Proteomes" id="UP000297014"/>
    </source>
</evidence>
<reference evidence="5 7" key="2">
    <citation type="submission" date="2014-01" db="EMBL/GenBank/DDBJ databases">
        <title>Draft genome sequencing of Bacillus alcalophilus CGMCC 1.3604.</title>
        <authorList>
            <person name="Yang J."/>
            <person name="Diao L."/>
            <person name="Yang S."/>
        </authorList>
    </citation>
    <scope>NUCLEOTIDE SEQUENCE [LARGE SCALE GENOMIC DNA]</scope>
    <source>
        <strain evidence="5 7">CGMCC 1.3604</strain>
    </source>
</reference>
<dbReference type="GO" id="GO:0016491">
    <property type="term" value="F:oxidoreductase activity"/>
    <property type="evidence" value="ECO:0007669"/>
    <property type="project" value="UniProtKB-KW"/>
</dbReference>
<dbReference type="CDD" id="cd05374">
    <property type="entry name" value="17beta-HSD-like_SDR_c"/>
    <property type="match status" value="1"/>
</dbReference>
<dbReference type="STRING" id="1218173.BALCAV_0206045"/>
<dbReference type="InterPro" id="IPR002347">
    <property type="entry name" value="SDR_fam"/>
</dbReference>
<gene>
    <name evidence="5" type="ORF">AJ85_06245</name>
    <name evidence="4" type="ORF">BALCAV_0206045</name>
</gene>
<dbReference type="AlphaFoldDB" id="A0A094YXE6"/>
<evidence type="ECO:0000313" key="5">
    <source>
        <dbReference type="EMBL" id="THG91193.1"/>
    </source>
</evidence>
<dbReference type="PANTHER" id="PTHR43976:SF16">
    <property type="entry name" value="SHORT-CHAIN DEHYDROGENASE_REDUCTASE FAMILY PROTEIN"/>
    <property type="match status" value="1"/>
</dbReference>
<proteinExistence type="inferred from homology"/>
<name>A0A094YXE6_ALKAL</name>
<dbReference type="InterPro" id="IPR020904">
    <property type="entry name" value="Sc_DH/Rdtase_CS"/>
</dbReference>
<keyword evidence="2" id="KW-0560">Oxidoreductase</keyword>
<evidence type="ECO:0000256" key="3">
    <source>
        <dbReference type="RuleBase" id="RU000363"/>
    </source>
</evidence>
<dbReference type="Proteomes" id="UP000002754">
    <property type="component" value="Unassembled WGS sequence"/>
</dbReference>
<evidence type="ECO:0000313" key="4">
    <source>
        <dbReference type="EMBL" id="KGA98197.1"/>
    </source>
</evidence>
<dbReference type="EMBL" id="JALP01000084">
    <property type="protein sequence ID" value="THG91193.1"/>
    <property type="molecule type" value="Genomic_DNA"/>
</dbReference>
<dbReference type="Gene3D" id="3.40.50.720">
    <property type="entry name" value="NAD(P)-binding Rossmann-like Domain"/>
    <property type="match status" value="1"/>
</dbReference>
<dbReference type="InterPro" id="IPR051911">
    <property type="entry name" value="SDR_oxidoreductase"/>
</dbReference>
<dbReference type="PROSITE" id="PS00061">
    <property type="entry name" value="ADH_SHORT"/>
    <property type="match status" value="1"/>
</dbReference>
<protein>
    <submittedName>
        <fullName evidence="4">Short-chain dehydrogenase</fullName>
    </submittedName>
</protein>
<evidence type="ECO:0000313" key="6">
    <source>
        <dbReference type="Proteomes" id="UP000002754"/>
    </source>
</evidence>
<dbReference type="PANTHER" id="PTHR43976">
    <property type="entry name" value="SHORT CHAIN DEHYDROGENASE"/>
    <property type="match status" value="1"/>
</dbReference>
<dbReference type="Pfam" id="PF00106">
    <property type="entry name" value="adh_short"/>
    <property type="match status" value="1"/>
</dbReference>
<evidence type="ECO:0000256" key="1">
    <source>
        <dbReference type="ARBA" id="ARBA00006484"/>
    </source>
</evidence>
<dbReference type="PRINTS" id="PR00080">
    <property type="entry name" value="SDRFAMILY"/>
</dbReference>